<keyword evidence="1" id="KW-0808">Transferase</keyword>
<dbReference type="Proteomes" id="UP000193411">
    <property type="component" value="Unassembled WGS sequence"/>
</dbReference>
<dbReference type="EMBL" id="MCFL01000029">
    <property type="protein sequence ID" value="ORZ34391.1"/>
    <property type="molecule type" value="Genomic_DNA"/>
</dbReference>
<dbReference type="PANTHER" id="PTHR47703">
    <property type="entry name" value="D-AMINOACID AMINOTRANSFERASE-LIKE PLP-DEPENDENT ENZYMES SUPERFAMILY PROTEIN"/>
    <property type="match status" value="1"/>
</dbReference>
<reference evidence="1 2" key="1">
    <citation type="submission" date="2016-07" db="EMBL/GenBank/DDBJ databases">
        <title>Pervasive Adenine N6-methylation of Active Genes in Fungi.</title>
        <authorList>
            <consortium name="DOE Joint Genome Institute"/>
            <person name="Mondo S.J."/>
            <person name="Dannebaum R.O."/>
            <person name="Kuo R.C."/>
            <person name="Labutti K."/>
            <person name="Haridas S."/>
            <person name="Kuo A."/>
            <person name="Salamov A."/>
            <person name="Ahrendt S.R."/>
            <person name="Lipzen A."/>
            <person name="Sullivan W."/>
            <person name="Andreopoulos W.B."/>
            <person name="Clum A."/>
            <person name="Lindquist E."/>
            <person name="Daum C."/>
            <person name="Ramamoorthy G.K."/>
            <person name="Gryganskyi A."/>
            <person name="Culley D."/>
            <person name="Magnuson J.K."/>
            <person name="James T.Y."/>
            <person name="O'Malley M.A."/>
            <person name="Stajich J.E."/>
            <person name="Spatafora J.W."/>
            <person name="Visel A."/>
            <person name="Grigoriev I.V."/>
        </authorList>
    </citation>
    <scope>NUCLEOTIDE SEQUENCE [LARGE SCALE GENOMIC DNA]</scope>
    <source>
        <strain evidence="1 2">PL171</strain>
    </source>
</reference>
<gene>
    <name evidence="1" type="ORF">BCR44DRAFT_43558</name>
</gene>
<dbReference type="PANTHER" id="PTHR47703:SF2">
    <property type="entry name" value="D-AMINOACID AMINOTRANSFERASE-LIKE PLP-DEPENDENT ENZYMES SUPERFAMILY PROTEIN"/>
    <property type="match status" value="1"/>
</dbReference>
<keyword evidence="1" id="KW-0032">Aminotransferase</keyword>
<sequence>MLRVLSPSPSQSLSICFFALSARAAHSSGLRCLQRSTIMPTDHNVSPVAATSQVIADSDGVAHLGSIDVQTHGVTHDSNAWILTFPRGAYTGARTVHASHLLEFSAHCSRTASSLSKLDVSGEATPIDKHVYAALTNSSVLAALMRPVLSRALSSFFKANPSFAPLSNATSSQSTLNETKVTWVASLDGTLAVHCSPLSPPGPRDCDATRAIVAGEPRGNAQAKDSKWVADRKPLAQLMADGSINEVLLSHNGVVFEGLSSNFFTIVPNPTISSKSDVLIHQYQVQTAPLTDVLTGTILRLVIQVCEELGVPVQYQHPRLDQAAEWKAAFVTSTSRLVCPLSRIDVDEASSRDLDHYLPAGWSITLDPRNSLLLAISDGVRRKLTERAEKVLELDWAME</sequence>
<dbReference type="SUPFAM" id="SSF56752">
    <property type="entry name" value="D-aminoacid aminotransferase-like PLP-dependent enzymes"/>
    <property type="match status" value="1"/>
</dbReference>
<dbReference type="Pfam" id="PF01063">
    <property type="entry name" value="Aminotran_4"/>
    <property type="match status" value="1"/>
</dbReference>
<dbReference type="OrthoDB" id="59470at2759"/>
<dbReference type="AlphaFoldDB" id="A0A1Y2HKL9"/>
<name>A0A1Y2HKL9_9FUNG</name>
<proteinExistence type="predicted"/>
<accession>A0A1Y2HKL9</accession>
<protein>
    <submittedName>
        <fullName evidence="1">Aminotransferase</fullName>
    </submittedName>
</protein>
<dbReference type="Gene3D" id="3.20.10.10">
    <property type="entry name" value="D-amino Acid Aminotransferase, subunit A, domain 2"/>
    <property type="match status" value="1"/>
</dbReference>
<comment type="caution">
    <text evidence="1">The sequence shown here is derived from an EMBL/GenBank/DDBJ whole genome shotgun (WGS) entry which is preliminary data.</text>
</comment>
<dbReference type="InterPro" id="IPR043132">
    <property type="entry name" value="BCAT-like_C"/>
</dbReference>
<dbReference type="InterPro" id="IPR001544">
    <property type="entry name" value="Aminotrans_IV"/>
</dbReference>
<dbReference type="GO" id="GO:0008483">
    <property type="term" value="F:transaminase activity"/>
    <property type="evidence" value="ECO:0007669"/>
    <property type="project" value="UniProtKB-KW"/>
</dbReference>
<evidence type="ECO:0000313" key="1">
    <source>
        <dbReference type="EMBL" id="ORZ34391.1"/>
    </source>
</evidence>
<dbReference type="InterPro" id="IPR036038">
    <property type="entry name" value="Aminotransferase-like"/>
</dbReference>
<organism evidence="1 2">
    <name type="scientific">Catenaria anguillulae PL171</name>
    <dbReference type="NCBI Taxonomy" id="765915"/>
    <lineage>
        <taxon>Eukaryota</taxon>
        <taxon>Fungi</taxon>
        <taxon>Fungi incertae sedis</taxon>
        <taxon>Blastocladiomycota</taxon>
        <taxon>Blastocladiomycetes</taxon>
        <taxon>Blastocladiales</taxon>
        <taxon>Catenariaceae</taxon>
        <taxon>Catenaria</taxon>
    </lineage>
</organism>
<evidence type="ECO:0000313" key="2">
    <source>
        <dbReference type="Proteomes" id="UP000193411"/>
    </source>
</evidence>
<keyword evidence="2" id="KW-1185">Reference proteome</keyword>